<comment type="similarity">
    <text evidence="2">Belongs to the TAPT1 family.</text>
</comment>
<protein>
    <submittedName>
        <fullName evidence="8">LAFE_0H11320g1_1</fullName>
    </submittedName>
</protein>
<keyword evidence="4 7" id="KW-1133">Transmembrane helix</keyword>
<evidence type="ECO:0000256" key="5">
    <source>
        <dbReference type="ARBA" id="ARBA00023136"/>
    </source>
</evidence>
<gene>
    <name evidence="8" type="ORF">LAFE_0H11320G</name>
</gene>
<feature type="transmembrane region" description="Helical" evidence="7">
    <location>
        <begin position="349"/>
        <end position="368"/>
    </location>
</feature>
<dbReference type="InterPro" id="IPR008010">
    <property type="entry name" value="Tatp1"/>
</dbReference>
<feature type="transmembrane region" description="Helical" evidence="7">
    <location>
        <begin position="380"/>
        <end position="400"/>
    </location>
</feature>
<evidence type="ECO:0000256" key="3">
    <source>
        <dbReference type="ARBA" id="ARBA00022692"/>
    </source>
</evidence>
<evidence type="ECO:0000256" key="2">
    <source>
        <dbReference type="ARBA" id="ARBA00008803"/>
    </source>
</evidence>
<feature type="compositionally biased region" description="Basic and acidic residues" evidence="6">
    <location>
        <begin position="455"/>
        <end position="465"/>
    </location>
</feature>
<evidence type="ECO:0000256" key="7">
    <source>
        <dbReference type="SAM" id="Phobius"/>
    </source>
</evidence>
<keyword evidence="5 7" id="KW-0472">Membrane</keyword>
<feature type="transmembrane region" description="Helical" evidence="7">
    <location>
        <begin position="69"/>
        <end position="94"/>
    </location>
</feature>
<feature type="transmembrane region" description="Helical" evidence="7">
    <location>
        <begin position="289"/>
        <end position="311"/>
    </location>
</feature>
<dbReference type="PANTHER" id="PTHR13317">
    <property type="entry name" value="TRANSMEMBRANE ANTERIOR POSTERIOR TRANSFORMATION PROTEIN 1 HOMOLOG"/>
    <property type="match status" value="1"/>
</dbReference>
<dbReference type="Proteomes" id="UP000190831">
    <property type="component" value="Chromosome H"/>
</dbReference>
<evidence type="ECO:0000256" key="1">
    <source>
        <dbReference type="ARBA" id="ARBA00004141"/>
    </source>
</evidence>
<dbReference type="GO" id="GO:0005789">
    <property type="term" value="C:endoplasmic reticulum membrane"/>
    <property type="evidence" value="ECO:0007669"/>
    <property type="project" value="TreeGrafter"/>
</dbReference>
<evidence type="ECO:0000256" key="6">
    <source>
        <dbReference type="SAM" id="MobiDB-lite"/>
    </source>
</evidence>
<feature type="transmembrane region" description="Helical" evidence="7">
    <location>
        <begin position="252"/>
        <end position="269"/>
    </location>
</feature>
<evidence type="ECO:0000313" key="8">
    <source>
        <dbReference type="EMBL" id="SCW04337.1"/>
    </source>
</evidence>
<evidence type="ECO:0000256" key="4">
    <source>
        <dbReference type="ARBA" id="ARBA00022989"/>
    </source>
</evidence>
<dbReference type="PANTHER" id="PTHR13317:SF4">
    <property type="entry name" value="TRANSMEMBRANE ANTERIOR POSTERIOR TRANSFORMATION PROTEIN 1 HOMOLOG"/>
    <property type="match status" value="1"/>
</dbReference>
<feature type="transmembrane region" description="Helical" evidence="7">
    <location>
        <begin position="106"/>
        <end position="125"/>
    </location>
</feature>
<feature type="transmembrane region" description="Helical" evidence="7">
    <location>
        <begin position="179"/>
        <end position="199"/>
    </location>
</feature>
<accession>A0A1G4MKI5</accession>
<dbReference type="Pfam" id="PF05346">
    <property type="entry name" value="DUF747"/>
    <property type="match status" value="1"/>
</dbReference>
<dbReference type="OMA" id="YHDVRGQ"/>
<keyword evidence="9" id="KW-1185">Reference proteome</keyword>
<feature type="region of interest" description="Disordered" evidence="6">
    <location>
        <begin position="442"/>
        <end position="489"/>
    </location>
</feature>
<dbReference type="AlphaFoldDB" id="A0A1G4MKI5"/>
<sequence>MCQRVKKSKKQRRIDQFKFVRDFLLTEIHTGHGRGSQNREEDEQEIYEANHELEQILNMLRLFLHLEKFMAFSLLACLNCFLYYFTIVPARIIYSCCNKTGLRNAYKEYTMVFLISGASIILSGLDTSRVYHRIKGQSAIKLYMMFGVLEMCDKMLSSVGQSLILVVLTKNKRHSKIELGLLNFAALVYLICHAFILIYETIALNVAVNSYSNSLLTLLLSMQFAEIKASVFKRFDKEGLFQITIADIIERFQLFILLTIIAIRNLVATGRSLSTLVPNSWTLHSTSSVMIGVLCGPMITVVGSEIVVDWVKHAYITKFNRMKPKIYDRFLSILCHDHSTNLQKFQTRIGLPVPALVVLFIVLIRPTLKQNFEDSSASPIGTVIIFVLGFICLMLSKFVLQLALAKWAQALQAAESDNSQVNFEEFYVPGMLSSGMGKVDDEMRSKVHSRSSKSQPEEGIRDSKKLHLPPSLNELRSKKDSKHPHSLNQVSRYKMVSKRIW</sequence>
<dbReference type="OrthoDB" id="5376140at2759"/>
<proteinExistence type="inferred from homology"/>
<keyword evidence="3 7" id="KW-0812">Transmembrane</keyword>
<organism evidence="8 9">
    <name type="scientific">Lachancea fermentati</name>
    <name type="common">Zygosaccharomyces fermentati</name>
    <dbReference type="NCBI Taxonomy" id="4955"/>
    <lineage>
        <taxon>Eukaryota</taxon>
        <taxon>Fungi</taxon>
        <taxon>Dikarya</taxon>
        <taxon>Ascomycota</taxon>
        <taxon>Saccharomycotina</taxon>
        <taxon>Saccharomycetes</taxon>
        <taxon>Saccharomycetales</taxon>
        <taxon>Saccharomycetaceae</taxon>
        <taxon>Lachancea</taxon>
    </lineage>
</organism>
<reference evidence="8 9" key="1">
    <citation type="submission" date="2016-03" db="EMBL/GenBank/DDBJ databases">
        <authorList>
            <person name="Devillers H."/>
        </authorList>
    </citation>
    <scope>NUCLEOTIDE SEQUENCE [LARGE SCALE GENOMIC DNA]</scope>
    <source>
        <strain evidence="8">CBS 6772</strain>
    </source>
</reference>
<dbReference type="EMBL" id="LT598491">
    <property type="protein sequence ID" value="SCW04337.1"/>
    <property type="molecule type" value="Genomic_DNA"/>
</dbReference>
<comment type="subcellular location">
    <subcellularLocation>
        <location evidence="1">Membrane</location>
        <topology evidence="1">Multi-pass membrane protein</topology>
    </subcellularLocation>
</comment>
<name>A0A1G4MKI5_LACFM</name>
<evidence type="ECO:0000313" key="9">
    <source>
        <dbReference type="Proteomes" id="UP000190831"/>
    </source>
</evidence>
<feature type="transmembrane region" description="Helical" evidence="7">
    <location>
        <begin position="211"/>
        <end position="231"/>
    </location>
</feature>